<dbReference type="Proteomes" id="UP001567350">
    <property type="component" value="Unassembled WGS sequence"/>
</dbReference>
<dbReference type="Gene3D" id="3.30.1380.10">
    <property type="match status" value="1"/>
</dbReference>
<organism evidence="2 3">
    <name type="scientific">Comamonas jiangduensis</name>
    <dbReference type="NCBI Taxonomy" id="1194168"/>
    <lineage>
        <taxon>Bacteria</taxon>
        <taxon>Pseudomonadati</taxon>
        <taxon>Pseudomonadota</taxon>
        <taxon>Betaproteobacteria</taxon>
        <taxon>Burkholderiales</taxon>
        <taxon>Comamonadaceae</taxon>
        <taxon>Comamonas</taxon>
    </lineage>
</organism>
<name>A0ABV4ICV8_9BURK</name>
<accession>A0ABV4ICV8</accession>
<comment type="caution">
    <text evidence="2">The sequence shown here is derived from an EMBL/GenBank/DDBJ whole genome shotgun (WGS) entry which is preliminary data.</text>
</comment>
<dbReference type="EMBL" id="JBGJLR010000009">
    <property type="protein sequence ID" value="MEZ2739684.1"/>
    <property type="molecule type" value="Genomic_DNA"/>
</dbReference>
<proteinExistence type="predicted"/>
<keyword evidence="3" id="KW-1185">Reference proteome</keyword>
<evidence type="ECO:0000313" key="3">
    <source>
        <dbReference type="Proteomes" id="UP001567350"/>
    </source>
</evidence>
<feature type="signal peptide" evidence="1">
    <location>
        <begin position="1"/>
        <end position="32"/>
    </location>
</feature>
<gene>
    <name evidence="2" type="ORF">ACBP88_09525</name>
</gene>
<evidence type="ECO:0000313" key="2">
    <source>
        <dbReference type="EMBL" id="MEZ2739684.1"/>
    </source>
</evidence>
<evidence type="ECO:0008006" key="4">
    <source>
        <dbReference type="Google" id="ProtNLM"/>
    </source>
</evidence>
<reference evidence="2 3" key="1">
    <citation type="submission" date="2024-08" db="EMBL/GenBank/DDBJ databases">
        <authorList>
            <person name="Feng Z."/>
            <person name="Ronholm J."/>
        </authorList>
    </citation>
    <scope>NUCLEOTIDE SEQUENCE [LARGE SCALE GENOMIC DNA]</scope>
    <source>
        <strain evidence="2 3">4-AB0-8</strain>
    </source>
</reference>
<keyword evidence="1" id="KW-0732">Signal</keyword>
<evidence type="ECO:0000256" key="1">
    <source>
        <dbReference type="SAM" id="SignalP"/>
    </source>
</evidence>
<protein>
    <recommendedName>
        <fullName evidence="4">D-alanyl-D-alanine dipeptidase</fullName>
    </recommendedName>
</protein>
<feature type="chain" id="PRO_5045296439" description="D-alanyl-D-alanine dipeptidase" evidence="1">
    <location>
        <begin position="33"/>
        <end position="179"/>
    </location>
</feature>
<dbReference type="InterPro" id="IPR009045">
    <property type="entry name" value="Zn_M74/Hedgehog-like"/>
</dbReference>
<dbReference type="RefSeq" id="WP_370891974.1">
    <property type="nucleotide sequence ID" value="NZ_JBGJLR010000009.1"/>
</dbReference>
<sequence>MNIAFAVKKCVQQPVGAGLGAALVLLACSASAKDTSWPTVEQERFIATECVTLLEHARTRHGLQMVKVLVQSQGMQLVLQACPYVRTHPGTLQQVLDVRVRVVDSETAAHFVRGPLADGEEVDMGDVHLGLPEEVAAQEPDVAPDVQFNRGWLAAVMQGRGWQAVPGHWWAFVPAPSRK</sequence>